<evidence type="ECO:0008006" key="3">
    <source>
        <dbReference type="Google" id="ProtNLM"/>
    </source>
</evidence>
<organism evidence="1 2">
    <name type="scientific">Propionispora vibrioides</name>
    <dbReference type="NCBI Taxonomy" id="112903"/>
    <lineage>
        <taxon>Bacteria</taxon>
        <taxon>Bacillati</taxon>
        <taxon>Bacillota</taxon>
        <taxon>Negativicutes</taxon>
        <taxon>Selenomonadales</taxon>
        <taxon>Sporomusaceae</taxon>
        <taxon>Propionispora</taxon>
    </lineage>
</organism>
<protein>
    <recommendedName>
        <fullName evidence="3">FlgN protein</fullName>
    </recommendedName>
</protein>
<proteinExistence type="predicted"/>
<evidence type="ECO:0000313" key="1">
    <source>
        <dbReference type="EMBL" id="SEO89335.1"/>
    </source>
</evidence>
<keyword evidence="2" id="KW-1185">Reference proteome</keyword>
<dbReference type="AlphaFoldDB" id="A0A1H8TES2"/>
<dbReference type="Proteomes" id="UP000198847">
    <property type="component" value="Unassembled WGS sequence"/>
</dbReference>
<sequence length="139" mass="16117">MQMDQEIIGLLKRKLAVLDQIAANTEQQGRFVKKQQMTGLRRLLREREALIEELGGIVGALRGKSVPPDNYEVHSLQKTIKGRQHEILDTCHQVLQNAQLVKAEIFSQLHSTRTTYQLNSRYIYQWERPVPRTRINAKV</sequence>
<gene>
    <name evidence="1" type="ORF">SAMN04490178_106143</name>
</gene>
<dbReference type="EMBL" id="FODY01000006">
    <property type="protein sequence ID" value="SEO89335.1"/>
    <property type="molecule type" value="Genomic_DNA"/>
</dbReference>
<reference evidence="1 2" key="1">
    <citation type="submission" date="2016-10" db="EMBL/GenBank/DDBJ databases">
        <authorList>
            <person name="de Groot N.N."/>
        </authorList>
    </citation>
    <scope>NUCLEOTIDE SEQUENCE [LARGE SCALE GENOMIC DNA]</scope>
    <source>
        <strain evidence="1 2">DSM 13305</strain>
    </source>
</reference>
<name>A0A1H8TES2_9FIRM</name>
<accession>A0A1H8TES2</accession>
<dbReference type="STRING" id="112903.SAMN04490178_106143"/>
<evidence type="ECO:0000313" key="2">
    <source>
        <dbReference type="Proteomes" id="UP000198847"/>
    </source>
</evidence>